<evidence type="ECO:0000313" key="11">
    <source>
        <dbReference type="EMBL" id="PQV55703.1"/>
    </source>
</evidence>
<dbReference type="OrthoDB" id="9814206at2"/>
<dbReference type="RefSeq" id="WP_105515612.1">
    <property type="nucleotide sequence ID" value="NZ_PVEP01000007.1"/>
</dbReference>
<dbReference type="GO" id="GO:0008381">
    <property type="term" value="F:mechanosensitive monoatomic ion channel activity"/>
    <property type="evidence" value="ECO:0007669"/>
    <property type="project" value="InterPro"/>
</dbReference>
<feature type="transmembrane region" description="Helical" evidence="7">
    <location>
        <begin position="17"/>
        <end position="39"/>
    </location>
</feature>
<dbReference type="AlphaFoldDB" id="A0A2S8S4I7"/>
<proteinExistence type="inferred from homology"/>
<comment type="similarity">
    <text evidence="2 7">Belongs to the MscS (TC 1.A.23) family.</text>
</comment>
<feature type="domain" description="Mechanosensitive ion channel MscS C-terminal" evidence="9">
    <location>
        <begin position="181"/>
        <end position="263"/>
    </location>
</feature>
<evidence type="ECO:0000256" key="4">
    <source>
        <dbReference type="ARBA" id="ARBA00022692"/>
    </source>
</evidence>
<comment type="subcellular location">
    <subcellularLocation>
        <location evidence="7">Cell inner membrane</location>
        <topology evidence="7">Multi-pass membrane protein</topology>
    </subcellularLocation>
    <subcellularLocation>
        <location evidence="1">Cell membrane</location>
        <topology evidence="1">Multi-pass membrane protein</topology>
    </subcellularLocation>
</comment>
<feature type="domain" description="Mechanosensitive ion channel MscS" evidence="8">
    <location>
        <begin position="109"/>
        <end position="174"/>
    </location>
</feature>
<keyword evidence="12" id="KW-1185">Reference proteome</keyword>
<gene>
    <name evidence="11" type="ORF">LX70_03024</name>
</gene>
<evidence type="ECO:0000256" key="7">
    <source>
        <dbReference type="RuleBase" id="RU369025"/>
    </source>
</evidence>
<dbReference type="Gene3D" id="2.30.30.60">
    <property type="match status" value="1"/>
</dbReference>
<comment type="caution">
    <text evidence="7">Lacks conserved residue(s) required for the propagation of feature annotation.</text>
</comment>
<dbReference type="Gene3D" id="1.10.287.1260">
    <property type="match status" value="1"/>
</dbReference>
<evidence type="ECO:0000256" key="6">
    <source>
        <dbReference type="ARBA" id="ARBA00023136"/>
    </source>
</evidence>
<dbReference type="InterPro" id="IPR049278">
    <property type="entry name" value="MS_channel_C"/>
</dbReference>
<keyword evidence="6 7" id="KW-0472">Membrane</keyword>
<evidence type="ECO:0000256" key="2">
    <source>
        <dbReference type="ARBA" id="ARBA00008017"/>
    </source>
</evidence>
<dbReference type="SUPFAM" id="SSF82861">
    <property type="entry name" value="Mechanosensitive channel protein MscS (YggB), transmembrane region"/>
    <property type="match status" value="1"/>
</dbReference>
<dbReference type="InterPro" id="IPR049142">
    <property type="entry name" value="MS_channel_1st"/>
</dbReference>
<dbReference type="SUPFAM" id="SSF82689">
    <property type="entry name" value="Mechanosensitive channel protein MscS (YggB), C-terminal domain"/>
    <property type="match status" value="1"/>
</dbReference>
<evidence type="ECO:0000256" key="5">
    <source>
        <dbReference type="ARBA" id="ARBA00022989"/>
    </source>
</evidence>
<keyword evidence="7" id="KW-0997">Cell inner membrane</keyword>
<reference evidence="11 12" key="1">
    <citation type="submission" date="2018-02" db="EMBL/GenBank/DDBJ databases">
        <title>Genomic Encyclopedia of Archaeal and Bacterial Type Strains, Phase II (KMG-II): from individual species to whole genera.</title>
        <authorList>
            <person name="Goeker M."/>
        </authorList>
    </citation>
    <scope>NUCLEOTIDE SEQUENCE [LARGE SCALE GENOMIC DNA]</scope>
    <source>
        <strain evidence="11 12">DSM 18921</strain>
    </source>
</reference>
<sequence>MNWTTIDSWMTQDRIDYALGLAMNVLYAIVIIIVALIVAGWVRRRILRFSANHPRMDATLFGFLGSLAKYAVLTVAAIFVLNRFGIQTTSLVALIGAAGLAIGLALQGTLSNLAAGVMLILFRPFRAGDFVDVAGQSGTVREVSLFFTEFATPDNVQVIIPNGQIWSSAITNYSVNPTRRVDLTFGVSYDSDLKKVDRVLNDIIAADTRIHADPAPFVKVTNLGDSSVDFTLRVWVDRADWWDVTCDLKRVVMDRFGADGIDIPFPTRTLIQQSGADEQAA</sequence>
<dbReference type="PANTHER" id="PTHR30221">
    <property type="entry name" value="SMALL-CONDUCTANCE MECHANOSENSITIVE CHANNEL"/>
    <property type="match status" value="1"/>
</dbReference>
<dbReference type="SUPFAM" id="SSF50182">
    <property type="entry name" value="Sm-like ribonucleoproteins"/>
    <property type="match status" value="1"/>
</dbReference>
<evidence type="ECO:0000256" key="3">
    <source>
        <dbReference type="ARBA" id="ARBA00022475"/>
    </source>
</evidence>
<comment type="caution">
    <text evidence="11">The sequence shown here is derived from an EMBL/GenBank/DDBJ whole genome shotgun (WGS) entry which is preliminary data.</text>
</comment>
<evidence type="ECO:0000259" key="8">
    <source>
        <dbReference type="Pfam" id="PF00924"/>
    </source>
</evidence>
<keyword evidence="7" id="KW-0813">Transport</keyword>
<evidence type="ECO:0000256" key="1">
    <source>
        <dbReference type="ARBA" id="ARBA00004651"/>
    </source>
</evidence>
<comment type="function">
    <text evidence="7">Mechanosensitive channel that participates in the regulation of osmotic pressure changes within the cell, opening in response to stretch forces in the membrane lipid bilayer, without the need for other proteins. Contributes to normal resistance to hypoosmotic shock. Forms an ion channel of 1.0 nanosiemens conductance with a slight preference for anions.</text>
</comment>
<dbReference type="InterPro" id="IPR023408">
    <property type="entry name" value="MscS_beta-dom_sf"/>
</dbReference>
<name>A0A2S8S4I7_9RHOB</name>
<keyword evidence="7" id="KW-0407">Ion channel</keyword>
<dbReference type="PANTHER" id="PTHR30221:SF1">
    <property type="entry name" value="SMALL-CONDUCTANCE MECHANOSENSITIVE CHANNEL"/>
    <property type="match status" value="1"/>
</dbReference>
<dbReference type="Pfam" id="PF21082">
    <property type="entry name" value="MS_channel_3rd"/>
    <property type="match status" value="1"/>
</dbReference>
<feature type="transmembrane region" description="Helical" evidence="7">
    <location>
        <begin position="60"/>
        <end position="81"/>
    </location>
</feature>
<dbReference type="Proteomes" id="UP000238338">
    <property type="component" value="Unassembled WGS sequence"/>
</dbReference>
<keyword evidence="4 7" id="KW-0812">Transmembrane</keyword>
<evidence type="ECO:0000259" key="10">
    <source>
        <dbReference type="Pfam" id="PF21088"/>
    </source>
</evidence>
<evidence type="ECO:0000259" key="9">
    <source>
        <dbReference type="Pfam" id="PF21082"/>
    </source>
</evidence>
<organism evidence="11 12">
    <name type="scientific">Albidovulum denitrificans</name>
    <dbReference type="NCBI Taxonomy" id="404881"/>
    <lineage>
        <taxon>Bacteria</taxon>
        <taxon>Pseudomonadati</taxon>
        <taxon>Pseudomonadota</taxon>
        <taxon>Alphaproteobacteria</taxon>
        <taxon>Rhodobacterales</taxon>
        <taxon>Paracoccaceae</taxon>
        <taxon>Albidovulum</taxon>
    </lineage>
</organism>
<dbReference type="InterPro" id="IPR011066">
    <property type="entry name" value="MscS_channel_C_sf"/>
</dbReference>
<protein>
    <recommendedName>
        <fullName evidence="7">Small-conductance mechanosensitive channel</fullName>
    </recommendedName>
</protein>
<comment type="subunit">
    <text evidence="7">Homoheptamer.</text>
</comment>
<dbReference type="EMBL" id="PVEP01000007">
    <property type="protein sequence ID" value="PQV55703.1"/>
    <property type="molecule type" value="Genomic_DNA"/>
</dbReference>
<evidence type="ECO:0000313" key="12">
    <source>
        <dbReference type="Proteomes" id="UP000238338"/>
    </source>
</evidence>
<dbReference type="Gene3D" id="3.30.70.100">
    <property type="match status" value="1"/>
</dbReference>
<dbReference type="InterPro" id="IPR011014">
    <property type="entry name" value="MscS_channel_TM-2"/>
</dbReference>
<keyword evidence="5 7" id="KW-1133">Transmembrane helix</keyword>
<dbReference type="Pfam" id="PF00924">
    <property type="entry name" value="MS_channel_2nd"/>
    <property type="match status" value="1"/>
</dbReference>
<dbReference type="InterPro" id="IPR045275">
    <property type="entry name" value="MscS_archaea/bacteria_type"/>
</dbReference>
<feature type="transmembrane region" description="Helical" evidence="7">
    <location>
        <begin position="93"/>
        <end position="122"/>
    </location>
</feature>
<dbReference type="GO" id="GO:0005886">
    <property type="term" value="C:plasma membrane"/>
    <property type="evidence" value="ECO:0007669"/>
    <property type="project" value="UniProtKB-SubCell"/>
</dbReference>
<dbReference type="Pfam" id="PF21088">
    <property type="entry name" value="MS_channel_1st"/>
    <property type="match status" value="1"/>
</dbReference>
<keyword evidence="3" id="KW-1003">Cell membrane</keyword>
<dbReference type="InterPro" id="IPR006685">
    <property type="entry name" value="MscS_channel_2nd"/>
</dbReference>
<keyword evidence="7" id="KW-0406">Ion transport</keyword>
<dbReference type="InterPro" id="IPR010920">
    <property type="entry name" value="LSM_dom_sf"/>
</dbReference>
<accession>A0A2S8S4I7</accession>
<feature type="domain" description="Mechanosensitive ion channel transmembrane helices 2/3" evidence="10">
    <location>
        <begin position="67"/>
        <end position="107"/>
    </location>
</feature>